<accession>A0A1M4SIB3</accession>
<dbReference type="EC" id="3.6.4.-" evidence="9"/>
<dbReference type="HAMAP" id="MF_00016">
    <property type="entry name" value="DNA_HJ_migration_RuvB"/>
    <property type="match status" value="1"/>
</dbReference>
<keyword evidence="13" id="KW-1185">Reference proteome</keyword>
<keyword evidence="6 9" id="KW-0238">DNA-binding</keyword>
<dbReference type="InterPro" id="IPR008824">
    <property type="entry name" value="RuvB-like_N"/>
</dbReference>
<dbReference type="InterPro" id="IPR008823">
    <property type="entry name" value="RuvB_wg_C"/>
</dbReference>
<dbReference type="Pfam" id="PF05496">
    <property type="entry name" value="RuvB_N"/>
    <property type="match status" value="1"/>
</dbReference>
<dbReference type="Gene3D" id="1.10.10.10">
    <property type="entry name" value="Winged helix-like DNA-binding domain superfamily/Winged helix DNA-binding domain"/>
    <property type="match status" value="1"/>
</dbReference>
<evidence type="ECO:0000256" key="5">
    <source>
        <dbReference type="ARBA" id="ARBA00022840"/>
    </source>
</evidence>
<dbReference type="CDD" id="cd00009">
    <property type="entry name" value="AAA"/>
    <property type="match status" value="1"/>
</dbReference>
<dbReference type="PANTHER" id="PTHR42848:SF1">
    <property type="entry name" value="HOLLIDAY JUNCTION BRANCH MIGRATION COMPLEX SUBUNIT RUVB"/>
    <property type="match status" value="1"/>
</dbReference>
<evidence type="ECO:0000256" key="7">
    <source>
        <dbReference type="ARBA" id="ARBA00023172"/>
    </source>
</evidence>
<gene>
    <name evidence="9" type="primary">ruvB</name>
    <name evidence="12" type="ORF">SAMN02745225_00295</name>
</gene>
<comment type="similarity">
    <text evidence="9">Belongs to the RuvB family.</text>
</comment>
<keyword evidence="2 9" id="KW-0547">Nucleotide-binding</keyword>
<feature type="binding site" evidence="9">
    <location>
        <position position="333"/>
    </location>
    <ligand>
        <name>DNA</name>
        <dbReference type="ChEBI" id="CHEBI:16991"/>
    </ligand>
</feature>
<dbReference type="Proteomes" id="UP000184295">
    <property type="component" value="Unassembled WGS sequence"/>
</dbReference>
<feature type="region of interest" description="Disordered" evidence="10">
    <location>
        <begin position="1"/>
        <end position="28"/>
    </location>
</feature>
<evidence type="ECO:0000256" key="4">
    <source>
        <dbReference type="ARBA" id="ARBA00022801"/>
    </source>
</evidence>
<feature type="binding site" evidence="9">
    <location>
        <position position="194"/>
    </location>
    <ligand>
        <name>ATP</name>
        <dbReference type="ChEBI" id="CHEBI:30616"/>
    </ligand>
</feature>
<dbReference type="Gene3D" id="1.10.8.60">
    <property type="match status" value="1"/>
</dbReference>
<reference evidence="13" key="1">
    <citation type="submission" date="2016-11" db="EMBL/GenBank/DDBJ databases">
        <authorList>
            <person name="Varghese N."/>
            <person name="Submissions S."/>
        </authorList>
    </citation>
    <scope>NUCLEOTIDE SEQUENCE [LARGE SCALE GENOMIC DNA]</scope>
    <source>
        <strain evidence="13">DSM 19514</strain>
    </source>
</reference>
<dbReference type="GO" id="GO:0048476">
    <property type="term" value="C:Holliday junction resolvase complex"/>
    <property type="evidence" value="ECO:0007669"/>
    <property type="project" value="UniProtKB-UniRule"/>
</dbReference>
<dbReference type="GO" id="GO:0006281">
    <property type="term" value="P:DNA repair"/>
    <property type="evidence" value="ECO:0007669"/>
    <property type="project" value="UniProtKB-UniRule"/>
</dbReference>
<feature type="binding site" evidence="9">
    <location>
        <position position="89"/>
    </location>
    <ligand>
        <name>Mg(2+)</name>
        <dbReference type="ChEBI" id="CHEBI:18420"/>
    </ligand>
</feature>
<feature type="domain" description="AAA+ ATPase" evidence="11">
    <location>
        <begin position="74"/>
        <end position="207"/>
    </location>
</feature>
<evidence type="ECO:0000256" key="8">
    <source>
        <dbReference type="ARBA" id="ARBA00023204"/>
    </source>
</evidence>
<evidence type="ECO:0000313" key="13">
    <source>
        <dbReference type="Proteomes" id="UP000184295"/>
    </source>
</evidence>
<feature type="binding site" evidence="9">
    <location>
        <position position="90"/>
    </location>
    <ligand>
        <name>ATP</name>
        <dbReference type="ChEBI" id="CHEBI:30616"/>
    </ligand>
</feature>
<feature type="binding site" evidence="9">
    <location>
        <position position="88"/>
    </location>
    <ligand>
        <name>ATP</name>
        <dbReference type="ChEBI" id="CHEBI:30616"/>
    </ligand>
</feature>
<dbReference type="NCBIfam" id="TIGR00635">
    <property type="entry name" value="ruvB"/>
    <property type="match status" value="1"/>
</dbReference>
<dbReference type="RefSeq" id="WP_084660064.1">
    <property type="nucleotide sequence ID" value="NZ_FQUL01000002.1"/>
</dbReference>
<keyword evidence="7 9" id="KW-0233">DNA recombination</keyword>
<evidence type="ECO:0000259" key="11">
    <source>
        <dbReference type="SMART" id="SM00382"/>
    </source>
</evidence>
<feature type="binding site" evidence="9">
    <location>
        <begin position="151"/>
        <end position="153"/>
    </location>
    <ligand>
        <name>ATP</name>
        <dbReference type="ChEBI" id="CHEBI:30616"/>
    </ligand>
</feature>
<comment type="caution">
    <text evidence="9">Lacks conserved residue(s) required for the propagation of feature annotation.</text>
</comment>
<dbReference type="NCBIfam" id="NF000868">
    <property type="entry name" value="PRK00080.1"/>
    <property type="match status" value="1"/>
</dbReference>
<comment type="domain">
    <text evidence="9">Has 3 domains, the large (RuvB-L) and small ATPase (RuvB-S) domains and the C-terminal head (RuvB-H) domain. The head domain binds DNA, while the ATPase domains jointly bind ATP, ADP or are empty depending on the state of the subunit in the translocation cycle. During a single DNA translocation step the structure of each domain remains the same, but their relative positions change.</text>
</comment>
<evidence type="ECO:0000256" key="2">
    <source>
        <dbReference type="ARBA" id="ARBA00022741"/>
    </source>
</evidence>
<feature type="binding site" evidence="9">
    <location>
        <position position="85"/>
    </location>
    <ligand>
        <name>ATP</name>
        <dbReference type="ChEBI" id="CHEBI:30616"/>
    </ligand>
</feature>
<dbReference type="InterPro" id="IPR036388">
    <property type="entry name" value="WH-like_DNA-bd_sf"/>
</dbReference>
<dbReference type="SUPFAM" id="SSF46785">
    <property type="entry name" value="Winged helix' DNA-binding domain"/>
    <property type="match status" value="1"/>
</dbReference>
<dbReference type="InterPro" id="IPR036390">
    <property type="entry name" value="WH_DNA-bd_sf"/>
</dbReference>
<sequence>MSGREVVFKKSSTEEPSKKGSENAEPKPSTLLDIYDRSIDNVLRPKYLTEFVGQPQLKERLSIVIGAAKLRGDQVGHILFAGPPGLGKTSLASIVANEIGVNFRVTSGPAITRAGDLASLLSDLSDFDVLFIDEIHRLPRTVEELLYSAMEDFKVDVTLGKGPTSRTLRLDIAHFTLIGATTRTGMLSGPLRDRFGFVHTMEYYDPTELSQVVMRSAQILEMEISEDAAYEIALRSRGTPRLANRLLKLVRDYADVSRGGVLDQTTAKEGLDVFGVDDLGLDRVDREILKSLCVTFGGRPAGLSALASSVGEERQTIEDVHEPYLVKLGMVIRTPRGRVATNRAFDHLGIRPVEEQSQLF</sequence>
<protein>
    <recommendedName>
        <fullName evidence="9">Holliday junction branch migration complex subunit RuvB</fullName>
        <ecNumber evidence="9">3.6.4.-</ecNumber>
    </recommendedName>
</protein>
<feature type="binding site" evidence="9">
    <location>
        <position position="44"/>
    </location>
    <ligand>
        <name>ATP</name>
        <dbReference type="ChEBI" id="CHEBI:30616"/>
    </ligand>
</feature>
<keyword evidence="12" id="KW-0347">Helicase</keyword>
<evidence type="ECO:0000256" key="9">
    <source>
        <dbReference type="HAMAP-Rule" id="MF_00016"/>
    </source>
</evidence>
<feature type="binding site" evidence="9">
    <location>
        <position position="89"/>
    </location>
    <ligand>
        <name>ATP</name>
        <dbReference type="ChEBI" id="CHEBI:30616"/>
    </ligand>
</feature>
<dbReference type="AlphaFoldDB" id="A0A1M4SIB3"/>
<keyword evidence="4 9" id="KW-0378">Hydrolase</keyword>
<dbReference type="InterPro" id="IPR027417">
    <property type="entry name" value="P-loop_NTPase"/>
</dbReference>
<feature type="region of interest" description="Small ATPAse domain (RuvB-S)" evidence="9">
    <location>
        <begin position="205"/>
        <end position="275"/>
    </location>
</feature>
<comment type="subcellular location">
    <subcellularLocation>
        <location evidence="9">Cytoplasm</location>
    </subcellularLocation>
</comment>
<name>A0A1M4SIB3_9ACTN</name>
<comment type="subunit">
    <text evidence="9">Homohexamer. Forms an RuvA(8)-RuvB(12)-Holliday junction (HJ) complex. HJ DNA is sandwiched between 2 RuvA tetramers; dsDNA enters through RuvA and exits via RuvB. An RuvB hexamer assembles on each DNA strand where it exits the tetramer. Each RuvB hexamer is contacted by two RuvA subunits (via domain III) on 2 adjacent RuvB subunits; this complex drives branch migration. In the full resolvosome a probable DNA-RuvA(4)-RuvB(12)-RuvC(2) complex forms which resolves the HJ.</text>
</comment>
<dbReference type="GO" id="GO:0006310">
    <property type="term" value="P:DNA recombination"/>
    <property type="evidence" value="ECO:0007669"/>
    <property type="project" value="UniProtKB-UniRule"/>
</dbReference>
<evidence type="ECO:0000256" key="1">
    <source>
        <dbReference type="ARBA" id="ARBA00022490"/>
    </source>
</evidence>
<dbReference type="InterPro" id="IPR003593">
    <property type="entry name" value="AAA+_ATPase"/>
</dbReference>
<dbReference type="GO" id="GO:0005737">
    <property type="term" value="C:cytoplasm"/>
    <property type="evidence" value="ECO:0007669"/>
    <property type="project" value="UniProtKB-SubCell"/>
</dbReference>
<dbReference type="EMBL" id="FQUL01000002">
    <property type="protein sequence ID" value="SHE31888.1"/>
    <property type="molecule type" value="Genomic_DNA"/>
</dbReference>
<dbReference type="Pfam" id="PF17864">
    <property type="entry name" value="AAA_lid_4"/>
    <property type="match status" value="1"/>
</dbReference>
<evidence type="ECO:0000256" key="3">
    <source>
        <dbReference type="ARBA" id="ARBA00022763"/>
    </source>
</evidence>
<organism evidence="12 13">
    <name type="scientific">Ferrithrix thermotolerans DSM 19514</name>
    <dbReference type="NCBI Taxonomy" id="1121881"/>
    <lineage>
        <taxon>Bacteria</taxon>
        <taxon>Bacillati</taxon>
        <taxon>Actinomycetota</taxon>
        <taxon>Acidimicrobiia</taxon>
        <taxon>Acidimicrobiales</taxon>
        <taxon>Acidimicrobiaceae</taxon>
        <taxon>Ferrithrix</taxon>
    </lineage>
</organism>
<evidence type="ECO:0000256" key="6">
    <source>
        <dbReference type="ARBA" id="ARBA00023125"/>
    </source>
</evidence>
<keyword evidence="1 9" id="KW-0963">Cytoplasm</keyword>
<dbReference type="GO" id="GO:0009378">
    <property type="term" value="F:four-way junction helicase activity"/>
    <property type="evidence" value="ECO:0007669"/>
    <property type="project" value="InterPro"/>
</dbReference>
<dbReference type="PANTHER" id="PTHR42848">
    <property type="match status" value="1"/>
</dbReference>
<dbReference type="OrthoDB" id="9804478at2"/>
<comment type="catalytic activity">
    <reaction evidence="9">
        <text>ATP + H2O = ADP + phosphate + H(+)</text>
        <dbReference type="Rhea" id="RHEA:13065"/>
        <dbReference type="ChEBI" id="CHEBI:15377"/>
        <dbReference type="ChEBI" id="CHEBI:15378"/>
        <dbReference type="ChEBI" id="CHEBI:30616"/>
        <dbReference type="ChEBI" id="CHEBI:43474"/>
        <dbReference type="ChEBI" id="CHEBI:456216"/>
    </reaction>
</comment>
<dbReference type="SMART" id="SM00382">
    <property type="entry name" value="AAA"/>
    <property type="match status" value="1"/>
</dbReference>
<dbReference type="InterPro" id="IPR041445">
    <property type="entry name" value="AAA_lid_4"/>
</dbReference>
<proteinExistence type="inferred from homology"/>
<feature type="binding site" evidence="9">
    <location>
        <position position="338"/>
    </location>
    <ligand>
        <name>DNA</name>
        <dbReference type="ChEBI" id="CHEBI:16991"/>
    </ligand>
</feature>
<dbReference type="SUPFAM" id="SSF52540">
    <property type="entry name" value="P-loop containing nucleoside triphosphate hydrolases"/>
    <property type="match status" value="1"/>
</dbReference>
<feature type="binding site" evidence="9">
    <location>
        <position position="43"/>
    </location>
    <ligand>
        <name>ATP</name>
        <dbReference type="ChEBI" id="CHEBI:30616"/>
    </ligand>
</feature>
<evidence type="ECO:0000313" key="12">
    <source>
        <dbReference type="EMBL" id="SHE31888.1"/>
    </source>
</evidence>
<keyword evidence="8 9" id="KW-0234">DNA repair</keyword>
<keyword evidence="3 9" id="KW-0227">DNA damage</keyword>
<dbReference type="GO" id="GO:0000400">
    <property type="term" value="F:four-way junction DNA binding"/>
    <property type="evidence" value="ECO:0007669"/>
    <property type="project" value="UniProtKB-UniRule"/>
</dbReference>
<feature type="region of interest" description="Head domain (RuvB-H)" evidence="9">
    <location>
        <begin position="278"/>
        <end position="360"/>
    </location>
</feature>
<dbReference type="GO" id="GO:0005524">
    <property type="term" value="F:ATP binding"/>
    <property type="evidence" value="ECO:0007669"/>
    <property type="project" value="UniProtKB-UniRule"/>
</dbReference>
<dbReference type="Pfam" id="PF05491">
    <property type="entry name" value="WHD_RuvB"/>
    <property type="match status" value="1"/>
</dbReference>
<comment type="function">
    <text evidence="9">The RuvA-RuvB-RuvC complex processes Holliday junction (HJ) DNA during genetic recombination and DNA repair, while the RuvA-RuvB complex plays an important role in the rescue of blocked DNA replication forks via replication fork reversal (RFR). RuvA specifically binds to HJ cruciform DNA, conferring on it an open structure. The RuvB hexamer acts as an ATP-dependent pump, pulling dsDNA into and through the RuvAB complex. RuvB forms 2 homohexamers on either side of HJ DNA bound by 1 or 2 RuvA tetramers; 4 subunits per hexamer contact DNA at a time. Coordinated motions by a converter formed by DNA-disengaged RuvB subunits stimulates ATP hydrolysis and nucleotide exchange. Immobilization of the converter enables RuvB to convert the ATP-contained energy into a lever motion, pulling 2 nucleotides of DNA out of the RuvA tetramer per ATP hydrolyzed, thus driving DNA branch migration. The RuvB motors rotate together with the DNA substrate, which together with the progressing nucleotide cycle form the mechanistic basis for DNA recombination by continuous HJ branch migration. Branch migration allows RuvC to scan DNA until it finds its consensus sequence, where it cleaves and resolves cruciform DNA.</text>
</comment>
<feature type="binding site" evidence="9">
    <location>
        <position position="204"/>
    </location>
    <ligand>
        <name>ATP</name>
        <dbReference type="ChEBI" id="CHEBI:30616"/>
    </ligand>
</feature>
<dbReference type="Gene3D" id="3.40.50.300">
    <property type="entry name" value="P-loop containing nucleotide triphosphate hydrolases"/>
    <property type="match status" value="1"/>
</dbReference>
<dbReference type="STRING" id="1121881.SAMN02745225_00295"/>
<keyword evidence="5 9" id="KW-0067">ATP-binding</keyword>
<feature type="binding site" evidence="9">
    <location>
        <position position="241"/>
    </location>
    <ligand>
        <name>ATP</name>
        <dbReference type="ChEBI" id="CHEBI:30616"/>
    </ligand>
</feature>
<feature type="compositionally biased region" description="Basic and acidic residues" evidence="10">
    <location>
        <begin position="1"/>
        <end position="25"/>
    </location>
</feature>
<dbReference type="InterPro" id="IPR004605">
    <property type="entry name" value="DNA_helicase_Holl-junc_RuvB"/>
</dbReference>
<dbReference type="GO" id="GO:0016887">
    <property type="term" value="F:ATP hydrolysis activity"/>
    <property type="evidence" value="ECO:0007669"/>
    <property type="project" value="RHEA"/>
</dbReference>
<evidence type="ECO:0000256" key="10">
    <source>
        <dbReference type="SAM" id="MobiDB-lite"/>
    </source>
</evidence>
<feature type="binding site" evidence="9">
    <location>
        <position position="314"/>
    </location>
    <ligand>
        <name>DNA</name>
        <dbReference type="ChEBI" id="CHEBI:16991"/>
    </ligand>
</feature>